<dbReference type="PANTHER" id="PTHR31533:SF29">
    <property type="entry name" value="GENOME ASSEMBLY, CHROMOSOME: A09"/>
    <property type="match status" value="1"/>
</dbReference>
<name>A0ABC8LWH0_ERUVS</name>
<evidence type="ECO:0000313" key="4">
    <source>
        <dbReference type="Proteomes" id="UP001642260"/>
    </source>
</evidence>
<feature type="domain" description="GPI-anchored protein LLG1-like" evidence="2">
    <location>
        <begin position="45"/>
        <end position="120"/>
    </location>
</feature>
<sequence length="123" mass="14082">MKMIKLLSSSLHLFLLLSVFIFNGVYTICSSRNMLQAKKVTCPLNFQFMNYTIILSRCKGPSYPRHECCAAFKKFACPYKQYVNDVSTDCLALMLSNIRLYGRYPVGMFGNTCLQGRQHVECP</sequence>
<evidence type="ECO:0000313" key="3">
    <source>
        <dbReference type="EMBL" id="CAH8387752.1"/>
    </source>
</evidence>
<dbReference type="PANTHER" id="PTHR31533">
    <property type="entry name" value="GPI-ANCHORED PROTEIN LLG1-RELATED-RELATED"/>
    <property type="match status" value="1"/>
</dbReference>
<dbReference type="Proteomes" id="UP001642260">
    <property type="component" value="Unassembled WGS sequence"/>
</dbReference>
<feature type="signal peptide" evidence="1">
    <location>
        <begin position="1"/>
        <end position="27"/>
    </location>
</feature>
<dbReference type="EMBL" id="CAKOAT010758487">
    <property type="protein sequence ID" value="CAH8387752.1"/>
    <property type="molecule type" value="Genomic_DNA"/>
</dbReference>
<comment type="caution">
    <text evidence="3">The sequence shown here is derived from an EMBL/GenBank/DDBJ whole genome shotgun (WGS) entry which is preliminary data.</text>
</comment>
<accession>A0ABC8LWH0</accession>
<proteinExistence type="predicted"/>
<protein>
    <recommendedName>
        <fullName evidence="2">GPI-anchored protein LLG1-like domain-containing protein</fullName>
    </recommendedName>
</protein>
<reference evidence="3 4" key="1">
    <citation type="submission" date="2022-03" db="EMBL/GenBank/DDBJ databases">
        <authorList>
            <person name="Macdonald S."/>
            <person name="Ahmed S."/>
            <person name="Newling K."/>
        </authorList>
    </citation>
    <scope>NUCLEOTIDE SEQUENCE [LARGE SCALE GENOMIC DNA]</scope>
</reference>
<dbReference type="AlphaFoldDB" id="A0ABC8LWH0"/>
<dbReference type="Pfam" id="PF26578">
    <property type="entry name" value="LLG1"/>
    <property type="match status" value="1"/>
</dbReference>
<gene>
    <name evidence="3" type="ORF">ERUC_LOCUS40235</name>
</gene>
<keyword evidence="4" id="KW-1185">Reference proteome</keyword>
<keyword evidence="1" id="KW-0732">Signal</keyword>
<dbReference type="InterPro" id="IPR039307">
    <property type="entry name" value="LORELEI-like"/>
</dbReference>
<feature type="chain" id="PRO_5044784056" description="GPI-anchored protein LLG1-like domain-containing protein" evidence="1">
    <location>
        <begin position="28"/>
        <end position="123"/>
    </location>
</feature>
<dbReference type="InterPro" id="IPR058888">
    <property type="entry name" value="LLG1-like"/>
</dbReference>
<evidence type="ECO:0000259" key="2">
    <source>
        <dbReference type="Pfam" id="PF26578"/>
    </source>
</evidence>
<organism evidence="3 4">
    <name type="scientific">Eruca vesicaria subsp. sativa</name>
    <name type="common">Garden rocket</name>
    <name type="synonym">Eruca sativa</name>
    <dbReference type="NCBI Taxonomy" id="29727"/>
    <lineage>
        <taxon>Eukaryota</taxon>
        <taxon>Viridiplantae</taxon>
        <taxon>Streptophyta</taxon>
        <taxon>Embryophyta</taxon>
        <taxon>Tracheophyta</taxon>
        <taxon>Spermatophyta</taxon>
        <taxon>Magnoliopsida</taxon>
        <taxon>eudicotyledons</taxon>
        <taxon>Gunneridae</taxon>
        <taxon>Pentapetalae</taxon>
        <taxon>rosids</taxon>
        <taxon>malvids</taxon>
        <taxon>Brassicales</taxon>
        <taxon>Brassicaceae</taxon>
        <taxon>Brassiceae</taxon>
        <taxon>Eruca</taxon>
    </lineage>
</organism>
<evidence type="ECO:0000256" key="1">
    <source>
        <dbReference type="SAM" id="SignalP"/>
    </source>
</evidence>